<protein>
    <submittedName>
        <fullName evidence="2">Renalase</fullName>
    </submittedName>
</protein>
<dbReference type="InterPro" id="IPR036188">
    <property type="entry name" value="FAD/NAD-bd_sf"/>
</dbReference>
<dbReference type="PANTHER" id="PTHR16128">
    <property type="entry name" value="FAD/NAD(P)-BINDING OXIDOREDUCTASE FAMILY PROTEIN"/>
    <property type="match status" value="1"/>
</dbReference>
<dbReference type="PRINTS" id="PR00419">
    <property type="entry name" value="ADXRDTASE"/>
</dbReference>
<dbReference type="Pfam" id="PF01593">
    <property type="entry name" value="Amino_oxidase"/>
    <property type="match status" value="1"/>
</dbReference>
<keyword evidence="3" id="KW-1185">Reference proteome</keyword>
<dbReference type="RefSeq" id="WP_188818021.1">
    <property type="nucleotide sequence ID" value="NZ_BMLK01000002.1"/>
</dbReference>
<dbReference type="InterPro" id="IPR002937">
    <property type="entry name" value="Amino_oxidase"/>
</dbReference>
<dbReference type="PROSITE" id="PS51257">
    <property type="entry name" value="PROKAR_LIPOPROTEIN"/>
    <property type="match status" value="1"/>
</dbReference>
<comment type="caution">
    <text evidence="2">The sequence shown here is derived from an EMBL/GenBank/DDBJ whole genome shotgun (WGS) entry which is preliminary data.</text>
</comment>
<dbReference type="Gene3D" id="3.50.50.60">
    <property type="entry name" value="FAD/NAD(P)-binding domain"/>
    <property type="match status" value="1"/>
</dbReference>
<dbReference type="EMBL" id="BMLK01000002">
    <property type="protein sequence ID" value="GGN42444.1"/>
    <property type="molecule type" value="Genomic_DNA"/>
</dbReference>
<dbReference type="PANTHER" id="PTHR16128:SF5">
    <property type="entry name" value="FAD_NAD(P)-BINDING OXIDOREDUCTASE FAMILY PROTEIN"/>
    <property type="match status" value="1"/>
</dbReference>
<evidence type="ECO:0000313" key="3">
    <source>
        <dbReference type="Proteomes" id="UP000605099"/>
    </source>
</evidence>
<evidence type="ECO:0000313" key="2">
    <source>
        <dbReference type="EMBL" id="GGN42444.1"/>
    </source>
</evidence>
<dbReference type="Proteomes" id="UP000605099">
    <property type="component" value="Unassembled WGS sequence"/>
</dbReference>
<accession>A0ABQ2J9L0</accession>
<gene>
    <name evidence="2" type="ORF">GCM10011349_05530</name>
</gene>
<proteinExistence type="predicted"/>
<dbReference type="Gene3D" id="3.90.660.10">
    <property type="match status" value="1"/>
</dbReference>
<sequence length="327" mass="35577">MRVAIVGAGIAGLACAERLADYQIDAVLFDKGKRPGGRLSSLSIEEGAWDFGAPYLVARDPLFSAKAARWTREGVLARWWSGPAGAMVGTPSMGALVGAMCDNLDVRFRTHVNRTFRDDTGWHVAGDGFQEGPFYAVLMATPAEQAAALLSLHDLAMASEAASVRSVACWTVMASFAEPLDIETTFLSDSPPLSWAARDNTKPDRPDRECWVIQADAAWSRPNLERDAKDVANDLLEAFRQQTNADLPPTTFLKAHRWRYARPRGEQDLLLWNEERRLGACGDWCRAPTIEGAWLSGNALAETVARSLSGNIGDLPCEAVNSAQAAE</sequence>
<name>A0ABQ2J9L0_9SPHN</name>
<dbReference type="SUPFAM" id="SSF51905">
    <property type="entry name" value="FAD/NAD(P)-binding domain"/>
    <property type="match status" value="1"/>
</dbReference>
<reference evidence="3" key="1">
    <citation type="journal article" date="2019" name="Int. J. Syst. Evol. Microbiol.">
        <title>The Global Catalogue of Microorganisms (GCM) 10K type strain sequencing project: providing services to taxonomists for standard genome sequencing and annotation.</title>
        <authorList>
            <consortium name="The Broad Institute Genomics Platform"/>
            <consortium name="The Broad Institute Genome Sequencing Center for Infectious Disease"/>
            <person name="Wu L."/>
            <person name="Ma J."/>
        </authorList>
    </citation>
    <scope>NUCLEOTIDE SEQUENCE [LARGE SCALE GENOMIC DNA]</scope>
    <source>
        <strain evidence="3">CGMCC 1.6784</strain>
    </source>
</reference>
<evidence type="ECO:0000259" key="1">
    <source>
        <dbReference type="Pfam" id="PF01593"/>
    </source>
</evidence>
<dbReference type="Pfam" id="PF13450">
    <property type="entry name" value="NAD_binding_8"/>
    <property type="match status" value="1"/>
</dbReference>
<organism evidence="2 3">
    <name type="scientific">Novosphingobium indicum</name>
    <dbReference type="NCBI Taxonomy" id="462949"/>
    <lineage>
        <taxon>Bacteria</taxon>
        <taxon>Pseudomonadati</taxon>
        <taxon>Pseudomonadota</taxon>
        <taxon>Alphaproteobacteria</taxon>
        <taxon>Sphingomonadales</taxon>
        <taxon>Sphingomonadaceae</taxon>
        <taxon>Novosphingobium</taxon>
    </lineage>
</organism>
<feature type="domain" description="Amine oxidase" evidence="1">
    <location>
        <begin position="88"/>
        <end position="304"/>
    </location>
</feature>